<name>A0A2S5CP64_9GAMM</name>
<organism evidence="1 2">
    <name type="scientific">Methylovulum psychrotolerans</name>
    <dbReference type="NCBI Taxonomy" id="1704499"/>
    <lineage>
        <taxon>Bacteria</taxon>
        <taxon>Pseudomonadati</taxon>
        <taxon>Pseudomonadota</taxon>
        <taxon>Gammaproteobacteria</taxon>
        <taxon>Methylococcales</taxon>
        <taxon>Methylococcaceae</taxon>
        <taxon>Methylovulum</taxon>
    </lineage>
</organism>
<dbReference type="AlphaFoldDB" id="A0A2S5CP64"/>
<accession>A0A2S5CP64</accession>
<dbReference type="RefSeq" id="WP_103973665.1">
    <property type="nucleotide sequence ID" value="NZ_PGFZ01000002.1"/>
</dbReference>
<comment type="caution">
    <text evidence="1">The sequence shown here is derived from an EMBL/GenBank/DDBJ whole genome shotgun (WGS) entry which is preliminary data.</text>
</comment>
<sequence>MYFIYDVTADSQRFPLLPLLQAIVAVIYGPSKAIWRVAKVRGYGLAICTLEDDVIAEDNVEIEAESLISIAQGSYAIVL</sequence>
<dbReference type="EMBL" id="PGFZ01000002">
    <property type="protein sequence ID" value="POZ52605.1"/>
    <property type="molecule type" value="Genomic_DNA"/>
</dbReference>
<reference evidence="1 2" key="1">
    <citation type="submission" date="2017-11" db="EMBL/GenBank/DDBJ databases">
        <title>Draft Genome Sequence of Methylobacter psychrotolerans Sph1T, an Obligate Methanotroph from Low-Temperature Environments.</title>
        <authorList>
            <person name="Oshkin I.Y."/>
            <person name="Miroshnikov K."/>
            <person name="Belova S.E."/>
            <person name="Korzhenkov A."/>
            <person name="Toshchakov S.V."/>
            <person name="Dedysh S.N."/>
        </authorList>
    </citation>
    <scope>NUCLEOTIDE SEQUENCE [LARGE SCALE GENOMIC DNA]</scope>
    <source>
        <strain evidence="1 2">Sph1</strain>
    </source>
</reference>
<proteinExistence type="predicted"/>
<dbReference type="Proteomes" id="UP000237423">
    <property type="component" value="Unassembled WGS sequence"/>
</dbReference>
<protein>
    <submittedName>
        <fullName evidence="1">Uncharacterized protein</fullName>
    </submittedName>
</protein>
<gene>
    <name evidence="1" type="ORF">AADEFJLK_01207</name>
</gene>
<evidence type="ECO:0000313" key="1">
    <source>
        <dbReference type="EMBL" id="POZ52605.1"/>
    </source>
</evidence>
<evidence type="ECO:0000313" key="2">
    <source>
        <dbReference type="Proteomes" id="UP000237423"/>
    </source>
</evidence>